<dbReference type="PIRSF" id="PIRSF002070">
    <property type="entry name" value="SSB"/>
    <property type="match status" value="1"/>
</dbReference>
<dbReference type="InterPro" id="IPR000424">
    <property type="entry name" value="Primosome_PriB/ssb"/>
</dbReference>
<dbReference type="NCBIfam" id="TIGR00621">
    <property type="entry name" value="ssb"/>
    <property type="match status" value="1"/>
</dbReference>
<comment type="caution">
    <text evidence="2">Lacks conserved residue(s) required for the propagation of feature annotation.</text>
</comment>
<evidence type="ECO:0000256" key="4">
    <source>
        <dbReference type="SAM" id="MobiDB-lite"/>
    </source>
</evidence>
<dbReference type="Proteomes" id="UP000231550">
    <property type="component" value="Unassembled WGS sequence"/>
</dbReference>
<dbReference type="SUPFAM" id="SSF50249">
    <property type="entry name" value="Nucleic acid-binding proteins"/>
    <property type="match status" value="1"/>
</dbReference>
<dbReference type="HAMAP" id="MF_00984">
    <property type="entry name" value="SSB"/>
    <property type="match status" value="1"/>
</dbReference>
<comment type="subunit">
    <text evidence="2">Homotetramer.</text>
</comment>
<dbReference type="GO" id="GO:0006260">
    <property type="term" value="P:DNA replication"/>
    <property type="evidence" value="ECO:0007669"/>
    <property type="project" value="InterPro"/>
</dbReference>
<feature type="region of interest" description="Disordered" evidence="4">
    <location>
        <begin position="103"/>
        <end position="157"/>
    </location>
</feature>
<feature type="compositionally biased region" description="Polar residues" evidence="4">
    <location>
        <begin position="109"/>
        <end position="124"/>
    </location>
</feature>
<dbReference type="CDD" id="cd04496">
    <property type="entry name" value="SSB_OBF"/>
    <property type="match status" value="1"/>
</dbReference>
<evidence type="ECO:0000313" key="5">
    <source>
        <dbReference type="EMBL" id="PIQ74130.1"/>
    </source>
</evidence>
<proteinExistence type="inferred from homology"/>
<protein>
    <recommendedName>
        <fullName evidence="2 3">Single-stranded DNA-binding protein</fullName>
        <shortName evidence="2">SSB</shortName>
    </recommendedName>
</protein>
<dbReference type="Pfam" id="PF00436">
    <property type="entry name" value="SSB"/>
    <property type="match status" value="1"/>
</dbReference>
<dbReference type="InterPro" id="IPR011344">
    <property type="entry name" value="ssDNA-bd"/>
</dbReference>
<name>A0A2H0KPP7_9BACT</name>
<dbReference type="AlphaFoldDB" id="A0A2H0KPP7"/>
<keyword evidence="1 2" id="KW-0238">DNA-binding</keyword>
<evidence type="ECO:0000313" key="6">
    <source>
        <dbReference type="Proteomes" id="UP000231550"/>
    </source>
</evidence>
<evidence type="ECO:0000256" key="1">
    <source>
        <dbReference type="ARBA" id="ARBA00023125"/>
    </source>
</evidence>
<sequence length="157" mass="17279">MNFNKAIVLGNLTRDPESKTLPSGQPVATFGVATNRFYTDKTGNKQKQAEFHNIVAFGKLAEICSKYLKKGGLILVEGRIQTQSWEKDGIKRNRTEIIMENMQMGPKNAGNSSSPTAFSKSKPSSVDDDIPVIDQETPVSNDTQGKDDEVNVDDIPF</sequence>
<dbReference type="InterPro" id="IPR012340">
    <property type="entry name" value="NA-bd_OB-fold"/>
</dbReference>
<reference evidence="5 6" key="1">
    <citation type="submission" date="2017-09" db="EMBL/GenBank/DDBJ databases">
        <title>Depth-based differentiation of microbial function through sediment-hosted aquifers and enrichment of novel symbionts in the deep terrestrial subsurface.</title>
        <authorList>
            <person name="Probst A.J."/>
            <person name="Ladd B."/>
            <person name="Jarett J.K."/>
            <person name="Geller-Mcgrath D.E."/>
            <person name="Sieber C.M."/>
            <person name="Emerson J.B."/>
            <person name="Anantharaman K."/>
            <person name="Thomas B.C."/>
            <person name="Malmstrom R."/>
            <person name="Stieglmeier M."/>
            <person name="Klingl A."/>
            <person name="Woyke T."/>
            <person name="Ryan C.M."/>
            <person name="Banfield J.F."/>
        </authorList>
    </citation>
    <scope>NUCLEOTIDE SEQUENCE [LARGE SCALE GENOMIC DNA]</scope>
    <source>
        <strain evidence="5">CG11_big_fil_rev_8_21_14_0_20_44_10</strain>
    </source>
</reference>
<dbReference type="GO" id="GO:0003697">
    <property type="term" value="F:single-stranded DNA binding"/>
    <property type="evidence" value="ECO:0007669"/>
    <property type="project" value="UniProtKB-UniRule"/>
</dbReference>
<dbReference type="GO" id="GO:0009295">
    <property type="term" value="C:nucleoid"/>
    <property type="evidence" value="ECO:0007669"/>
    <property type="project" value="TreeGrafter"/>
</dbReference>
<evidence type="ECO:0000256" key="2">
    <source>
        <dbReference type="HAMAP-Rule" id="MF_00984"/>
    </source>
</evidence>
<dbReference type="EMBL" id="PCVN01000098">
    <property type="protein sequence ID" value="PIQ74130.1"/>
    <property type="molecule type" value="Genomic_DNA"/>
</dbReference>
<evidence type="ECO:0000256" key="3">
    <source>
        <dbReference type="PIRNR" id="PIRNR002070"/>
    </source>
</evidence>
<dbReference type="Gene3D" id="2.40.50.140">
    <property type="entry name" value="Nucleic acid-binding proteins"/>
    <property type="match status" value="1"/>
</dbReference>
<accession>A0A2H0KPP7</accession>
<dbReference type="PANTHER" id="PTHR10302">
    <property type="entry name" value="SINGLE-STRANDED DNA-BINDING PROTEIN"/>
    <property type="match status" value="1"/>
</dbReference>
<dbReference type="PROSITE" id="PS50935">
    <property type="entry name" value="SSB"/>
    <property type="match status" value="1"/>
</dbReference>
<organism evidence="5 6">
    <name type="scientific">Candidatus Portnoybacteria bacterium CG11_big_fil_rev_8_21_14_0_20_44_10</name>
    <dbReference type="NCBI Taxonomy" id="1974818"/>
    <lineage>
        <taxon>Bacteria</taxon>
        <taxon>Candidatus Portnoyibacteriota</taxon>
    </lineage>
</organism>
<dbReference type="PANTHER" id="PTHR10302:SF27">
    <property type="entry name" value="SINGLE-STRANDED DNA-BINDING PROTEIN"/>
    <property type="match status" value="1"/>
</dbReference>
<gene>
    <name evidence="5" type="ORF">COV85_03775</name>
</gene>
<comment type="caution">
    <text evidence="5">The sequence shown here is derived from an EMBL/GenBank/DDBJ whole genome shotgun (WGS) entry which is preliminary data.</text>
</comment>